<dbReference type="RefSeq" id="WP_116480116.1">
    <property type="nucleotide sequence ID" value="NZ_QEKV01000005.1"/>
</dbReference>
<gene>
    <name evidence="1" type="ORF">C7381_10527</name>
</gene>
<evidence type="ECO:0000313" key="1">
    <source>
        <dbReference type="EMBL" id="PVY94325.1"/>
    </source>
</evidence>
<accession>A0A2U1E350</accession>
<dbReference type="AlphaFoldDB" id="A0A2U1E350"/>
<organism evidence="1 2">
    <name type="scientific">Ezakiella coagulans</name>
    <dbReference type="NCBI Taxonomy" id="46507"/>
    <lineage>
        <taxon>Bacteria</taxon>
        <taxon>Bacillati</taxon>
        <taxon>Bacillota</taxon>
        <taxon>Tissierellia</taxon>
        <taxon>Ezakiella</taxon>
    </lineage>
</organism>
<keyword evidence="2" id="KW-1185">Reference proteome</keyword>
<sequence length="194" mass="22736">MEKIDELKNSLMELNSKFDGLRDELFNIIMDDLERIMEKDAPVEFKRGVDEGINLIEYIYKTDEDGQGILSFIKEMPGEKIVVTNEENLIETILKEIVAPIIGMSGNAEIKEDIEELNRKEEKNTADFLKRVNINTIFESIDRLLDYIYEKSTELQEMPENANDEFHLGINYVYEYVYAVYKELEAIRDKYVLN</sequence>
<name>A0A2U1E350_9FIRM</name>
<dbReference type="Proteomes" id="UP000245793">
    <property type="component" value="Unassembled WGS sequence"/>
</dbReference>
<comment type="caution">
    <text evidence="1">The sequence shown here is derived from an EMBL/GenBank/DDBJ whole genome shotgun (WGS) entry which is preliminary data.</text>
</comment>
<protein>
    <submittedName>
        <fullName evidence="1">Uncharacterized protein</fullName>
    </submittedName>
</protein>
<evidence type="ECO:0000313" key="2">
    <source>
        <dbReference type="Proteomes" id="UP000245793"/>
    </source>
</evidence>
<reference evidence="1 2" key="1">
    <citation type="submission" date="2018-04" db="EMBL/GenBank/DDBJ databases">
        <title>Genomic Encyclopedia of Type Strains, Phase IV (KMG-IV): sequencing the most valuable type-strain genomes for metagenomic binning, comparative biology and taxonomic classification.</title>
        <authorList>
            <person name="Goeker M."/>
        </authorList>
    </citation>
    <scope>NUCLEOTIDE SEQUENCE [LARGE SCALE GENOMIC DNA]</scope>
    <source>
        <strain evidence="1 2">DSM 20705</strain>
    </source>
</reference>
<dbReference type="EMBL" id="QEKV01000005">
    <property type="protein sequence ID" value="PVY94325.1"/>
    <property type="molecule type" value="Genomic_DNA"/>
</dbReference>
<proteinExistence type="predicted"/>